<dbReference type="Proteomes" id="UP000606274">
    <property type="component" value="Unassembled WGS sequence"/>
</dbReference>
<feature type="region of interest" description="Disordered" evidence="2">
    <location>
        <begin position="114"/>
        <end position="170"/>
    </location>
</feature>
<accession>A0A8T0BRW6</accession>
<keyword evidence="1" id="KW-0175">Coiled coil</keyword>
<sequence>MQKSSMSQPALQEISFDCLETLDFYTNNEHKELNASVENQLLELKETDNRQNMEIPVLESKVSSPKKCMRLIEEQLFEWEREINKAKTLSNLTNTSASCGVAFAAKEFGSATPRHVSHVPGILPSKQESSDQRHNNTISGNQTMKISGRTFTTIKPTAKKTGSDVSPLRIAKRPRLDAASADPANTAHMTQSLISSSLETLQKSCSDLLTTDRIHALFEETSELPVLTDEEKSVISKFCVNESLMQTFLSVILDKMKTDKESMGHDLLQSLCRVYVGLCQIRGDS</sequence>
<evidence type="ECO:0000313" key="4">
    <source>
        <dbReference type="Proteomes" id="UP000606274"/>
    </source>
</evidence>
<proteinExistence type="predicted"/>
<name>A0A8T0BRW6_SILME</name>
<dbReference type="EMBL" id="JABFDY010000003">
    <property type="protein sequence ID" value="KAF7709778.1"/>
    <property type="molecule type" value="Genomic_DNA"/>
</dbReference>
<dbReference type="AlphaFoldDB" id="A0A8T0BRW6"/>
<keyword evidence="4" id="KW-1185">Reference proteome</keyword>
<protein>
    <submittedName>
        <fullName evidence="3">Uncharacterized protein</fullName>
    </submittedName>
</protein>
<evidence type="ECO:0000256" key="2">
    <source>
        <dbReference type="SAM" id="MobiDB-lite"/>
    </source>
</evidence>
<organism evidence="3 4">
    <name type="scientific">Silurus meridionalis</name>
    <name type="common">Southern catfish</name>
    <name type="synonym">Silurus soldatovi meridionalis</name>
    <dbReference type="NCBI Taxonomy" id="175797"/>
    <lineage>
        <taxon>Eukaryota</taxon>
        <taxon>Metazoa</taxon>
        <taxon>Chordata</taxon>
        <taxon>Craniata</taxon>
        <taxon>Vertebrata</taxon>
        <taxon>Euteleostomi</taxon>
        <taxon>Actinopterygii</taxon>
        <taxon>Neopterygii</taxon>
        <taxon>Teleostei</taxon>
        <taxon>Ostariophysi</taxon>
        <taxon>Siluriformes</taxon>
        <taxon>Siluridae</taxon>
        <taxon>Silurus</taxon>
    </lineage>
</organism>
<gene>
    <name evidence="3" type="ORF">HF521_016628</name>
</gene>
<feature type="compositionally biased region" description="Polar residues" evidence="2">
    <location>
        <begin position="135"/>
        <end position="155"/>
    </location>
</feature>
<comment type="caution">
    <text evidence="3">The sequence shown here is derived from an EMBL/GenBank/DDBJ whole genome shotgun (WGS) entry which is preliminary data.</text>
</comment>
<reference evidence="3" key="1">
    <citation type="submission" date="2020-08" db="EMBL/GenBank/DDBJ databases">
        <title>Chromosome-level assembly of Southern catfish (Silurus meridionalis) provides insights into visual adaptation to the nocturnal and benthic lifestyles.</title>
        <authorList>
            <person name="Zhang Y."/>
            <person name="Wang D."/>
            <person name="Peng Z."/>
        </authorList>
    </citation>
    <scope>NUCLEOTIDE SEQUENCE</scope>
    <source>
        <strain evidence="3">SWU-2019-XX</strain>
        <tissue evidence="3">Muscle</tissue>
    </source>
</reference>
<feature type="coiled-coil region" evidence="1">
    <location>
        <begin position="27"/>
        <end position="89"/>
    </location>
</feature>
<evidence type="ECO:0000256" key="1">
    <source>
        <dbReference type="SAM" id="Coils"/>
    </source>
</evidence>
<evidence type="ECO:0000313" key="3">
    <source>
        <dbReference type="EMBL" id="KAF7709778.1"/>
    </source>
</evidence>